<keyword evidence="2" id="KW-1185">Reference proteome</keyword>
<reference evidence="1 2" key="2">
    <citation type="journal article" date="2009" name="PLoS ONE">
        <title>An integrated genetic and cytogenetic map of the cucumber genome.</title>
        <authorList>
            <person name="Ren Y."/>
            <person name="Zhang Z."/>
            <person name="Liu J."/>
            <person name="Staub J.E."/>
            <person name="Han Y."/>
            <person name="Cheng Z."/>
            <person name="Li X."/>
            <person name="Lu J."/>
            <person name="Miao H."/>
            <person name="Kang H."/>
            <person name="Xie B."/>
            <person name="Gu X."/>
            <person name="Wang X."/>
            <person name="Du Y."/>
            <person name="Jin W."/>
            <person name="Huang S."/>
        </authorList>
    </citation>
    <scope>NUCLEOTIDE SEQUENCE [LARGE SCALE GENOMIC DNA]</scope>
    <source>
        <strain evidence="2">cv. 9930</strain>
    </source>
</reference>
<organism evidence="1 2">
    <name type="scientific">Cucumis sativus</name>
    <name type="common">Cucumber</name>
    <dbReference type="NCBI Taxonomy" id="3659"/>
    <lineage>
        <taxon>Eukaryota</taxon>
        <taxon>Viridiplantae</taxon>
        <taxon>Streptophyta</taxon>
        <taxon>Embryophyta</taxon>
        <taxon>Tracheophyta</taxon>
        <taxon>Spermatophyta</taxon>
        <taxon>Magnoliopsida</taxon>
        <taxon>eudicotyledons</taxon>
        <taxon>Gunneridae</taxon>
        <taxon>Pentapetalae</taxon>
        <taxon>rosids</taxon>
        <taxon>fabids</taxon>
        <taxon>Cucurbitales</taxon>
        <taxon>Cucurbitaceae</taxon>
        <taxon>Benincaseae</taxon>
        <taxon>Cucumis</taxon>
    </lineage>
</organism>
<dbReference type="Proteomes" id="UP000029981">
    <property type="component" value="Chromosome 7"/>
</dbReference>
<protein>
    <submittedName>
        <fullName evidence="1">Uncharacterized protein</fullName>
    </submittedName>
</protein>
<reference evidence="1 2" key="3">
    <citation type="journal article" date="2010" name="BMC Genomics">
        <title>Transcriptome sequencing and comparative analysis of cucumber flowers with different sex types.</title>
        <authorList>
            <person name="Guo S."/>
            <person name="Zheng Y."/>
            <person name="Joung J.G."/>
            <person name="Liu S."/>
            <person name="Zhang Z."/>
            <person name="Crasta O.R."/>
            <person name="Sobral B.W."/>
            <person name="Xu Y."/>
            <person name="Huang S."/>
            <person name="Fei Z."/>
        </authorList>
    </citation>
    <scope>NUCLEOTIDE SEQUENCE [LARGE SCALE GENOMIC DNA]</scope>
    <source>
        <strain evidence="2">cv. 9930</strain>
    </source>
</reference>
<dbReference type="Gramene" id="KGN44633">
    <property type="protein sequence ID" value="KGN44633"/>
    <property type="gene ID" value="Csa_7G352460"/>
</dbReference>
<dbReference type="AlphaFoldDB" id="A0A0A0K585"/>
<dbReference type="EMBL" id="CM002928">
    <property type="protein sequence ID" value="KGN44633.1"/>
    <property type="molecule type" value="Genomic_DNA"/>
</dbReference>
<accession>A0A0A0K585</accession>
<reference evidence="1 2" key="4">
    <citation type="journal article" date="2011" name="BMC Genomics">
        <title>RNA-Seq improves annotation of protein-coding genes in the cucumber genome.</title>
        <authorList>
            <person name="Li Z."/>
            <person name="Zhang Z."/>
            <person name="Yan P."/>
            <person name="Huang S."/>
            <person name="Fei Z."/>
            <person name="Lin K."/>
        </authorList>
    </citation>
    <scope>NUCLEOTIDE SEQUENCE [LARGE SCALE GENOMIC DNA]</scope>
    <source>
        <strain evidence="2">cv. 9930</strain>
    </source>
</reference>
<evidence type="ECO:0000313" key="1">
    <source>
        <dbReference type="EMBL" id="KGN44633.1"/>
    </source>
</evidence>
<gene>
    <name evidence="1" type="ORF">Csa_7G352460</name>
</gene>
<sequence length="101" mass="11064">MTFPARYFFSKLYSSSPLVNFVEATVNVEARLSIALGRRNTPFFSGGQRVGDSLKTFPPVNDGEATVTVEACLSIAFVRFAFLLNSVPSVVSLFNFFAKSP</sequence>
<proteinExistence type="predicted"/>
<evidence type="ECO:0000313" key="2">
    <source>
        <dbReference type="Proteomes" id="UP000029981"/>
    </source>
</evidence>
<name>A0A0A0K585_CUCSA</name>
<reference evidence="1 2" key="1">
    <citation type="journal article" date="2009" name="Nat. Genet.">
        <title>The genome of the cucumber, Cucumis sativus L.</title>
        <authorList>
            <person name="Huang S."/>
            <person name="Li R."/>
            <person name="Zhang Z."/>
            <person name="Li L."/>
            <person name="Gu X."/>
            <person name="Fan W."/>
            <person name="Lucas W.J."/>
            <person name="Wang X."/>
            <person name="Xie B."/>
            <person name="Ni P."/>
            <person name="Ren Y."/>
            <person name="Zhu H."/>
            <person name="Li J."/>
            <person name="Lin K."/>
            <person name="Jin W."/>
            <person name="Fei Z."/>
            <person name="Li G."/>
            <person name="Staub J."/>
            <person name="Kilian A."/>
            <person name="van der Vossen E.A."/>
            <person name="Wu Y."/>
            <person name="Guo J."/>
            <person name="He J."/>
            <person name="Jia Z."/>
            <person name="Ren Y."/>
            <person name="Tian G."/>
            <person name="Lu Y."/>
            <person name="Ruan J."/>
            <person name="Qian W."/>
            <person name="Wang M."/>
            <person name="Huang Q."/>
            <person name="Li B."/>
            <person name="Xuan Z."/>
            <person name="Cao J."/>
            <person name="Asan"/>
            <person name="Wu Z."/>
            <person name="Zhang J."/>
            <person name="Cai Q."/>
            <person name="Bai Y."/>
            <person name="Zhao B."/>
            <person name="Han Y."/>
            <person name="Li Y."/>
            <person name="Li X."/>
            <person name="Wang S."/>
            <person name="Shi Q."/>
            <person name="Liu S."/>
            <person name="Cho W.K."/>
            <person name="Kim J.Y."/>
            <person name="Xu Y."/>
            <person name="Heller-Uszynska K."/>
            <person name="Miao H."/>
            <person name="Cheng Z."/>
            <person name="Zhang S."/>
            <person name="Wu J."/>
            <person name="Yang Y."/>
            <person name="Kang H."/>
            <person name="Li M."/>
            <person name="Liang H."/>
            <person name="Ren X."/>
            <person name="Shi Z."/>
            <person name="Wen M."/>
            <person name="Jian M."/>
            <person name="Yang H."/>
            <person name="Zhang G."/>
            <person name="Yang Z."/>
            <person name="Chen R."/>
            <person name="Liu S."/>
            <person name="Li J."/>
            <person name="Ma L."/>
            <person name="Liu H."/>
            <person name="Zhou Y."/>
            <person name="Zhao J."/>
            <person name="Fang X."/>
            <person name="Li G."/>
            <person name="Fang L."/>
            <person name="Li Y."/>
            <person name="Liu D."/>
            <person name="Zheng H."/>
            <person name="Zhang Y."/>
            <person name="Qin N."/>
            <person name="Li Z."/>
            <person name="Yang G."/>
            <person name="Yang S."/>
            <person name="Bolund L."/>
            <person name="Kristiansen K."/>
            <person name="Zheng H."/>
            <person name="Li S."/>
            <person name="Zhang X."/>
            <person name="Yang H."/>
            <person name="Wang J."/>
            <person name="Sun R."/>
            <person name="Zhang B."/>
            <person name="Jiang S."/>
            <person name="Wang J."/>
            <person name="Du Y."/>
            <person name="Li S."/>
        </authorList>
    </citation>
    <scope>NUCLEOTIDE SEQUENCE [LARGE SCALE GENOMIC DNA]</scope>
    <source>
        <strain evidence="2">cv. 9930</strain>
    </source>
</reference>